<name>A0A645J7Y2_9ZZZZ</name>
<dbReference type="GO" id="GO:0046872">
    <property type="term" value="F:metal ion binding"/>
    <property type="evidence" value="ECO:0007669"/>
    <property type="project" value="UniProtKB-KW"/>
</dbReference>
<evidence type="ECO:0000256" key="2">
    <source>
        <dbReference type="ARBA" id="ARBA00022723"/>
    </source>
</evidence>
<dbReference type="FunFam" id="3.30.310.50:FF:000001">
    <property type="entry name" value="Phosphoglucosamine mutase"/>
    <property type="match status" value="1"/>
</dbReference>
<reference evidence="6" key="1">
    <citation type="submission" date="2019-08" db="EMBL/GenBank/DDBJ databases">
        <authorList>
            <person name="Kucharzyk K."/>
            <person name="Murdoch R.W."/>
            <person name="Higgins S."/>
            <person name="Loffler F."/>
        </authorList>
    </citation>
    <scope>NUCLEOTIDE SEQUENCE</scope>
</reference>
<sequence>MTIYPQVLKNAKIKNENKKKYMTDPEISREIKRLEEIMAGEGRVLIRPSGTEPLVRVMIEGRDIGQITGLAEGLASLLTKRLG</sequence>
<feature type="domain" description="Alpha-D-phosphohexomutase C-terminal" evidence="5">
    <location>
        <begin position="11"/>
        <end position="75"/>
    </location>
</feature>
<evidence type="ECO:0000256" key="4">
    <source>
        <dbReference type="ARBA" id="ARBA00023235"/>
    </source>
</evidence>
<keyword evidence="4" id="KW-0413">Isomerase</keyword>
<organism evidence="6">
    <name type="scientific">bioreactor metagenome</name>
    <dbReference type="NCBI Taxonomy" id="1076179"/>
    <lineage>
        <taxon>unclassified sequences</taxon>
        <taxon>metagenomes</taxon>
        <taxon>ecological metagenomes</taxon>
    </lineage>
</organism>
<keyword evidence="3" id="KW-0460">Magnesium</keyword>
<dbReference type="GO" id="GO:0016868">
    <property type="term" value="F:intramolecular phosphotransferase activity"/>
    <property type="evidence" value="ECO:0007669"/>
    <property type="project" value="InterPro"/>
</dbReference>
<protein>
    <recommendedName>
        <fullName evidence="5">Alpha-D-phosphohexomutase C-terminal domain-containing protein</fullName>
    </recommendedName>
</protein>
<evidence type="ECO:0000256" key="3">
    <source>
        <dbReference type="ARBA" id="ARBA00022842"/>
    </source>
</evidence>
<dbReference type="InterPro" id="IPR005843">
    <property type="entry name" value="A-D-PHexomutase_C"/>
</dbReference>
<proteinExistence type="predicted"/>
<dbReference type="SUPFAM" id="SSF55957">
    <property type="entry name" value="Phosphoglucomutase, C-terminal domain"/>
    <property type="match status" value="1"/>
</dbReference>
<dbReference type="AlphaFoldDB" id="A0A645J7Y2"/>
<evidence type="ECO:0000256" key="1">
    <source>
        <dbReference type="ARBA" id="ARBA00022553"/>
    </source>
</evidence>
<evidence type="ECO:0000259" key="5">
    <source>
        <dbReference type="Pfam" id="PF00408"/>
    </source>
</evidence>
<dbReference type="EMBL" id="VSSQ01132003">
    <property type="protein sequence ID" value="MPN58799.1"/>
    <property type="molecule type" value="Genomic_DNA"/>
</dbReference>
<keyword evidence="2" id="KW-0479">Metal-binding</keyword>
<gene>
    <name evidence="6" type="ORF">SDC9_206514</name>
</gene>
<evidence type="ECO:0000313" key="6">
    <source>
        <dbReference type="EMBL" id="MPN58799.1"/>
    </source>
</evidence>
<keyword evidence="1" id="KW-0597">Phosphoprotein</keyword>
<accession>A0A645J7Y2</accession>
<dbReference type="Gene3D" id="3.30.310.50">
    <property type="entry name" value="Alpha-D-phosphohexomutase, C-terminal domain"/>
    <property type="match status" value="1"/>
</dbReference>
<dbReference type="Pfam" id="PF00408">
    <property type="entry name" value="PGM_PMM_IV"/>
    <property type="match status" value="1"/>
</dbReference>
<dbReference type="InterPro" id="IPR036900">
    <property type="entry name" value="A-D-PHexomutase_C_sf"/>
</dbReference>
<comment type="caution">
    <text evidence="6">The sequence shown here is derived from an EMBL/GenBank/DDBJ whole genome shotgun (WGS) entry which is preliminary data.</text>
</comment>